<reference evidence="3 4" key="1">
    <citation type="submission" date="2018-07" db="EMBL/GenBank/DDBJ databases">
        <title>Genomic Encyclopedia of Type Strains, Phase IV (KMG-IV): sequencing the most valuable type-strain genomes for metagenomic binning, comparative biology and taxonomic classification.</title>
        <authorList>
            <person name="Goeker M."/>
        </authorList>
    </citation>
    <scope>NUCLEOTIDE SEQUENCE [LARGE SCALE GENOMIC DNA]</scope>
    <source>
        <strain evidence="3 4">DSM 101478</strain>
    </source>
</reference>
<keyword evidence="4" id="KW-1185">Reference proteome</keyword>
<feature type="region of interest" description="Disordered" evidence="1">
    <location>
        <begin position="124"/>
        <end position="144"/>
    </location>
</feature>
<keyword evidence="2" id="KW-0732">Signal</keyword>
<evidence type="ECO:0000256" key="1">
    <source>
        <dbReference type="SAM" id="MobiDB-lite"/>
    </source>
</evidence>
<feature type="region of interest" description="Disordered" evidence="1">
    <location>
        <begin position="20"/>
        <end position="42"/>
    </location>
</feature>
<dbReference type="Proteomes" id="UP000255317">
    <property type="component" value="Unassembled WGS sequence"/>
</dbReference>
<comment type="caution">
    <text evidence="3">The sequence shown here is derived from an EMBL/GenBank/DDBJ whole genome shotgun (WGS) entry which is preliminary data.</text>
</comment>
<feature type="compositionally biased region" description="Basic residues" evidence="1">
    <location>
        <begin position="126"/>
        <end position="144"/>
    </location>
</feature>
<dbReference type="EMBL" id="QRAO01000005">
    <property type="protein sequence ID" value="RDK84334.1"/>
    <property type="molecule type" value="Genomic_DNA"/>
</dbReference>
<proteinExistence type="predicted"/>
<protein>
    <recommendedName>
        <fullName evidence="5">Spy/CpxP family protein refolding chaperone</fullName>
    </recommendedName>
</protein>
<organism evidence="3 4">
    <name type="scientific">Marinirhabdus gelatinilytica</name>
    <dbReference type="NCBI Taxonomy" id="1703343"/>
    <lineage>
        <taxon>Bacteria</taxon>
        <taxon>Pseudomonadati</taxon>
        <taxon>Bacteroidota</taxon>
        <taxon>Flavobacteriia</taxon>
        <taxon>Flavobacteriales</taxon>
        <taxon>Flavobacteriaceae</taxon>
    </lineage>
</organism>
<evidence type="ECO:0000313" key="4">
    <source>
        <dbReference type="Proteomes" id="UP000255317"/>
    </source>
</evidence>
<feature type="signal peptide" evidence="2">
    <location>
        <begin position="1"/>
        <end position="18"/>
    </location>
</feature>
<evidence type="ECO:0008006" key="5">
    <source>
        <dbReference type="Google" id="ProtNLM"/>
    </source>
</evidence>
<feature type="chain" id="PRO_5017050677" description="Spy/CpxP family protein refolding chaperone" evidence="2">
    <location>
        <begin position="19"/>
        <end position="144"/>
    </location>
</feature>
<dbReference type="OrthoDB" id="956918at2"/>
<evidence type="ECO:0000313" key="3">
    <source>
        <dbReference type="EMBL" id="RDK84334.1"/>
    </source>
</evidence>
<gene>
    <name evidence="3" type="ORF">C8D94_105180</name>
</gene>
<feature type="compositionally biased region" description="Basic and acidic residues" evidence="1">
    <location>
        <begin position="30"/>
        <end position="42"/>
    </location>
</feature>
<name>A0A370Q7J9_9FLAO</name>
<evidence type="ECO:0000256" key="2">
    <source>
        <dbReference type="SAM" id="SignalP"/>
    </source>
</evidence>
<accession>A0A370Q7J9</accession>
<dbReference type="RefSeq" id="WP_115124492.1">
    <property type="nucleotide sequence ID" value="NZ_QRAO01000005.1"/>
</dbReference>
<sequence length="144" mass="17283">MKKLVLIALALCTLTLSAQPGDHSRKRKKEFAEKKNDWTPEQKAELATKQMALKLDLTEAQQQKIYPIQLTMVKDREQLRAHRDKKEELTSEELFVRKKEQLEKRLQTKEQLKAILTPEQFELWKKTHKRKRNRKKSERKHRGR</sequence>
<dbReference type="AlphaFoldDB" id="A0A370Q7J9"/>